<feature type="binding site" evidence="21">
    <location>
        <begin position="196"/>
        <end position="203"/>
    </location>
    <ligand>
        <name>ATP</name>
        <dbReference type="ChEBI" id="CHEBI:30616"/>
    </ligand>
</feature>
<organism evidence="25 26">
    <name type="scientific">Sus scrofa</name>
    <name type="common">Pig</name>
    <dbReference type="NCBI Taxonomy" id="9823"/>
    <lineage>
        <taxon>Eukaryota</taxon>
        <taxon>Metazoa</taxon>
        <taxon>Chordata</taxon>
        <taxon>Craniata</taxon>
        <taxon>Vertebrata</taxon>
        <taxon>Euteleostomi</taxon>
        <taxon>Mammalia</taxon>
        <taxon>Eutheria</taxon>
        <taxon>Laurasiatheria</taxon>
        <taxon>Artiodactyla</taxon>
        <taxon>Suina</taxon>
        <taxon>Suidae</taxon>
        <taxon>Sus</taxon>
    </lineage>
</organism>
<dbReference type="PRINTS" id="PR00193">
    <property type="entry name" value="MYOSINHEAVY"/>
</dbReference>
<evidence type="ECO:0000256" key="8">
    <source>
        <dbReference type="ARBA" id="ARBA00022840"/>
    </source>
</evidence>
<keyword evidence="7 21" id="KW-0547">Nucleotide-binding</keyword>
<dbReference type="FunFam" id="2.30.30.360:FF:000001">
    <property type="entry name" value="Myosin heavy chain"/>
    <property type="match status" value="1"/>
</dbReference>
<dbReference type="FunFam" id="1.20.5.340:FF:000013">
    <property type="entry name" value="Myosin heavy chain"/>
    <property type="match status" value="1"/>
</dbReference>
<keyword evidence="14 21" id="KW-0009">Actin-binding</keyword>
<feature type="domain" description="Myosin N-terminal SH3-like" evidence="24">
    <location>
        <begin position="50"/>
        <end position="99"/>
    </location>
</feature>
<evidence type="ECO:0000256" key="7">
    <source>
        <dbReference type="ARBA" id="ARBA00022741"/>
    </source>
</evidence>
<dbReference type="Gene3D" id="6.10.250.2420">
    <property type="match status" value="1"/>
</dbReference>
<reference evidence="26" key="1">
    <citation type="submission" date="2009-11" db="EMBL/GenBank/DDBJ databases">
        <authorList>
            <consortium name="Porcine genome sequencing project"/>
        </authorList>
    </citation>
    <scope>NUCLEOTIDE SEQUENCE [LARGE SCALE GENOMIC DNA]</scope>
    <source>
        <strain evidence="26">Duroc</strain>
    </source>
</reference>
<evidence type="ECO:0000256" key="21">
    <source>
        <dbReference type="PROSITE-ProRule" id="PRU00782"/>
    </source>
</evidence>
<dbReference type="Gene3D" id="3.40.850.10">
    <property type="entry name" value="Kinesin motor domain"/>
    <property type="match status" value="1"/>
</dbReference>
<dbReference type="GO" id="GO:0032982">
    <property type="term" value="C:myosin filament"/>
    <property type="evidence" value="ECO:0007669"/>
    <property type="project" value="UniProtKB-KW"/>
</dbReference>
<evidence type="ECO:0000256" key="19">
    <source>
        <dbReference type="ARBA" id="ARBA00042414"/>
    </source>
</evidence>
<dbReference type="PANTHER" id="PTHR45615">
    <property type="entry name" value="MYOSIN HEAVY CHAIN, NON-MUSCLE"/>
    <property type="match status" value="1"/>
</dbReference>
<evidence type="ECO:0000259" key="24">
    <source>
        <dbReference type="PROSITE" id="PS51844"/>
    </source>
</evidence>
<evidence type="ECO:0000256" key="14">
    <source>
        <dbReference type="ARBA" id="ARBA00023203"/>
    </source>
</evidence>
<reference evidence="25" key="3">
    <citation type="submission" date="2025-08" db="UniProtKB">
        <authorList>
            <consortium name="Ensembl"/>
        </authorList>
    </citation>
    <scope>IDENTIFICATION</scope>
</reference>
<dbReference type="FunFam" id="3.40.850.10:FF:000024">
    <property type="entry name" value="Myosin heavy chain, isoform J"/>
    <property type="match status" value="1"/>
</dbReference>
<dbReference type="GO" id="GO:0005524">
    <property type="term" value="F:ATP binding"/>
    <property type="evidence" value="ECO:0007669"/>
    <property type="project" value="UniProtKB-UniRule"/>
</dbReference>
<evidence type="ECO:0000256" key="13">
    <source>
        <dbReference type="ARBA" id="ARBA00023179"/>
    </source>
</evidence>
<feature type="region of interest" description="Disordered" evidence="22">
    <location>
        <begin position="1141"/>
        <end position="1162"/>
    </location>
</feature>
<dbReference type="InterPro" id="IPR001609">
    <property type="entry name" value="Myosin_head_motor_dom-like"/>
</dbReference>
<dbReference type="ExpressionAtlas" id="A0A5G2RAA2">
    <property type="expression patterns" value="baseline"/>
</dbReference>
<dbReference type="FunFam" id="1.20.5.340:FF:000006">
    <property type="entry name" value="Myosin heavy chain"/>
    <property type="match status" value="1"/>
</dbReference>
<dbReference type="InterPro" id="IPR008989">
    <property type="entry name" value="Myosin_S1_N"/>
</dbReference>
<dbReference type="GO" id="GO:0003774">
    <property type="term" value="F:cytoskeletal motor activity"/>
    <property type="evidence" value="ECO:0007669"/>
    <property type="project" value="UniProtKB-UniRule"/>
</dbReference>
<comment type="similarity">
    <text evidence="2 21">Belongs to the TRAFAC class myosin-kinesin ATPase superfamily. Myosin family.</text>
</comment>
<dbReference type="FunFam" id="1.20.5.370:FF:000007">
    <property type="entry name" value="Myosin heavy chain"/>
    <property type="match status" value="1"/>
</dbReference>
<dbReference type="Pfam" id="PF00063">
    <property type="entry name" value="Myosin_head"/>
    <property type="match status" value="1"/>
</dbReference>
<dbReference type="Pfam" id="PF01576">
    <property type="entry name" value="Myosin_tail_1"/>
    <property type="match status" value="2"/>
</dbReference>
<comment type="subcellular location">
    <subcellularLocation>
        <location evidence="1">Cytoplasm</location>
        <location evidence="1">Myofibril</location>
    </subcellularLocation>
</comment>
<dbReference type="Gene3D" id="1.20.58.530">
    <property type="match status" value="1"/>
</dbReference>
<evidence type="ECO:0000313" key="25">
    <source>
        <dbReference type="Ensembl" id="ENSSSCP00000073961.2"/>
    </source>
</evidence>
<keyword evidence="11 21" id="KW-0518">Myosin</keyword>
<keyword evidence="12 21" id="KW-0505">Motor protein</keyword>
<dbReference type="GO" id="GO:0016459">
    <property type="term" value="C:myosin complex"/>
    <property type="evidence" value="ECO:0007669"/>
    <property type="project" value="UniProtKB-KW"/>
</dbReference>
<evidence type="ECO:0000256" key="2">
    <source>
        <dbReference type="ARBA" id="ARBA00008314"/>
    </source>
</evidence>
<dbReference type="InterPro" id="IPR002928">
    <property type="entry name" value="Myosin_tail"/>
</dbReference>
<dbReference type="InterPro" id="IPR004009">
    <property type="entry name" value="SH3_Myosin"/>
</dbReference>
<sequence>MIINDILYLNGPLSSAAMSSDQEMAIFGEAAPYLRKSEKERIEAQNRPFDAKTSVFVAEPKESFVKGTIQSREGGKVTVKTEAGATLTVKEDQVFPMNPPKFDKIEDMAMMTHLHEPGVLYNLKERYAAWMIYTYSGLFCVTVNPYKWLPVYNPEVVTAYRGKKRQEAPPHIFSISDNAYQFMLTDRENQSILITGESGAGKTVNTKRVIQYFATIAVTGEKKKEEPTSGKMQGTLEDQIISANPLLEAFGNAKTVRNDNSSRFGKFIRIHFGTTGKLASADIETYLLEKSRVTFQLKAERSYHIFYQITSNRKPELIEMLLITTNPYDYPFISQGEISVASIDDQEELIATDSAIDILGFTNEEKVSIYKLTGAVMHYGNLKFKQKQREEQAEPDGTEVADKAAYLQSLNSADLLKALCYPRVKVGNEYVTKGQTVEQVTNAVGALAKAVYEKMFLWMVTRINQQLDTKQPRQYFIGVLDIAGFEIFDFNSLEQLCINFTNEKLQQFFNHHMFVLEQEEYKREGIEWTFIDFGMDLAACIELIEKPMGIFSILEEECMFPKATDTSFKNKLYEQHLGKSANFQKPKPAKGKVEAHFSLIHYAGTVDYNITGWLDKNKDPLNDTVVGLYQKSALKTLAFLFSGAQTGEAGGTKKGGKKKGSSFQTVSALFRENLNKLMTNLRSTHPHFVRCIIPNETKTPGAMEHELVLHQLRCNGVLEGIRICRKGFPSRILYADFKQRYKVLNASAIPEGQYIDSKKASEKLLASIDIDHTQYKFGHTKVFFKAGLLGLLEEMRDDKLAQLITRTQARCRGFLARVEYQKMVERRESIFCIQYNIRAFMNVKHWPWMKLFFKIKPLLKSAETEKEMATMKEEFQKTKDELAKSEAKRKELEEKMVTLLKEKNDLQLQVQAEAEGLADAEERCDQLIKTKIQLEAKIKEVTERAEDEEEINAELTAKKRKLEDECSELKKDIDDLELTLAKVEKEKHATENKVKNLTEEMAGLDETIAKLTKEKKALQEAHQQTLDDLQAEEDKVNTLTKAKTKLEQQVDDLEGSLEQEKKLRMDLERAKRKLEGDLKLAQESIMDIENEKQQLDEKLKKKEFEISNLQSKIEDEQALAIQLQKKIKELQARIEELEEEIEAERASRAKAEKQRSDLSRELEEISERLEEAGGATSAQIEMNKKREAEFQKMRRDLEEATLQHEATAAALRKKHADSVAELGEQIDNLQRVKQKLEKEKSEMKMEIDDLASNMETVSKAKGNLEKMCRTLEDQLSELKSKEEEQQRLINDLTAQRGRLQTESGEFSRQLDEKEALVSQLSRGKQAYTQQIEELKRQLEEEIKAKNALAHALQSSRHDCDLLREQYEEEQESKAELQRALSKANTEVAQWRTKYETDAIQRTEELEEAKKKLAQRLQAAEEHVEAVNAKCASLEKTKQRLQNEVEDLMLDVERTNAACAALDKKQRNFDKVILAEWKQKYEETHAELEASQKEARSLGTELFKMKNAYEESLDQLETLKRENKNLQQEISDLTEQIAEGGKQKLPKCFHPLLMSPFILRIQLELNQVKSEVDRKIAEKDEEIDQLKRNHVRVVESMQSMLDAEIRSRNDAIRLKKKMEGDLNEMEIQLNHANRMAAEALRNYRNTQGILKDTQIHLDDALRGQEDLKEQLAMVERRANLLQAEIEELRATLEQTERSRKVAEQELLDASERVQLLHTQNTSLINTKKKLETDISQMQGEMEDILQEARNAEEKAKKAITDKEQDTSAHLERMKKNMEQTVKDLQHRLDEAEQLALKGGKKQIQKLEARVRELEGEVESEQKRNAEAVKGLRKHERRVKELTYQTEEDRKNILRLQDLVDKLQAKVKSYKRQAEEAEEQSNTNLSKFRKLQHELEEAEERADIAESQVNKLRVKSREVHTKVISEE</sequence>
<dbReference type="Proteomes" id="UP000008227">
    <property type="component" value="Chromosome 12"/>
</dbReference>
<dbReference type="Gene3D" id="2.30.30.360">
    <property type="entry name" value="Myosin S1 fragment, N-terminal"/>
    <property type="match status" value="1"/>
</dbReference>
<keyword evidence="6" id="KW-0597">Phosphoprotein</keyword>
<evidence type="ECO:0000256" key="6">
    <source>
        <dbReference type="ARBA" id="ARBA00022553"/>
    </source>
</evidence>
<dbReference type="Gene3D" id="1.20.5.4820">
    <property type="match status" value="1"/>
</dbReference>
<evidence type="ECO:0000256" key="10">
    <source>
        <dbReference type="ARBA" id="ARBA00023054"/>
    </source>
</evidence>
<evidence type="ECO:0000256" key="4">
    <source>
        <dbReference type="ARBA" id="ARBA00022481"/>
    </source>
</evidence>
<dbReference type="Ensembl" id="ENSSSCT00000066991.2">
    <property type="protein sequence ID" value="ENSSSCP00000073961.2"/>
    <property type="gene ID" value="ENSSSCG00000029441.4"/>
</dbReference>
<feature type="region of interest" description="Actin-binding" evidence="21">
    <location>
        <begin position="674"/>
        <end position="696"/>
    </location>
</feature>
<dbReference type="Gene3D" id="1.10.10.820">
    <property type="match status" value="1"/>
</dbReference>
<evidence type="ECO:0000256" key="20">
    <source>
        <dbReference type="ARBA" id="ARBA00044929"/>
    </source>
</evidence>
<evidence type="ECO:0000256" key="15">
    <source>
        <dbReference type="ARBA" id="ARBA00038665"/>
    </source>
</evidence>
<evidence type="ECO:0000256" key="5">
    <source>
        <dbReference type="ARBA" id="ARBA00022490"/>
    </source>
</evidence>
<dbReference type="Gene3D" id="1.20.5.340">
    <property type="match status" value="5"/>
</dbReference>
<dbReference type="GO" id="GO:0051015">
    <property type="term" value="F:actin filament binding"/>
    <property type="evidence" value="ECO:0007669"/>
    <property type="project" value="InterPro"/>
</dbReference>
<evidence type="ECO:0000313" key="26">
    <source>
        <dbReference type="Proteomes" id="UP000008227"/>
    </source>
</evidence>
<keyword evidence="8 21" id="KW-0067">ATP-binding</keyword>
<dbReference type="FunFam" id="1.20.5.340:FF:000003">
    <property type="entry name" value="Myosin heavy chain"/>
    <property type="match status" value="1"/>
</dbReference>
<name>A0A5G2RAA2_PIG</name>
<keyword evidence="4" id="KW-0488">Methylation</keyword>
<evidence type="ECO:0000256" key="3">
    <source>
        <dbReference type="ARBA" id="ARBA00022433"/>
    </source>
</evidence>
<evidence type="ECO:0000256" key="16">
    <source>
        <dbReference type="ARBA" id="ARBA00039812"/>
    </source>
</evidence>
<dbReference type="PANTHER" id="PTHR45615:SF39">
    <property type="entry name" value="MYOSIN-2"/>
    <property type="match status" value="1"/>
</dbReference>
<gene>
    <name evidence="25" type="primary">MYH2</name>
</gene>
<dbReference type="FunFam" id="1.20.5.370:FF:000003">
    <property type="entry name" value="Myosin heavy chain"/>
    <property type="match status" value="1"/>
</dbReference>
<evidence type="ECO:0000256" key="12">
    <source>
        <dbReference type="ARBA" id="ARBA00023175"/>
    </source>
</evidence>
<evidence type="ECO:0000256" key="9">
    <source>
        <dbReference type="ARBA" id="ARBA00022860"/>
    </source>
</evidence>
<evidence type="ECO:0000256" key="1">
    <source>
        <dbReference type="ARBA" id="ARBA00004657"/>
    </source>
</evidence>
<feature type="region of interest" description="Disordered" evidence="22">
    <location>
        <begin position="1168"/>
        <end position="1187"/>
    </location>
</feature>
<dbReference type="SMART" id="SM00242">
    <property type="entry name" value="MYSc"/>
    <property type="match status" value="1"/>
</dbReference>
<evidence type="ECO:0000256" key="18">
    <source>
        <dbReference type="ARBA" id="ARBA00041436"/>
    </source>
</evidence>
<dbReference type="FunFam" id="1.20.5.370:FF:000001">
    <property type="entry name" value="Myosin heavy chain"/>
    <property type="match status" value="1"/>
</dbReference>
<dbReference type="FunFam" id="1.20.5.340:FF:000004">
    <property type="entry name" value="Myosin heavy chain"/>
    <property type="match status" value="1"/>
</dbReference>
<dbReference type="FunFam" id="1.20.120.720:FF:000001">
    <property type="entry name" value="Myosin heavy chain, muscle"/>
    <property type="match status" value="1"/>
</dbReference>
<dbReference type="PROSITE" id="PS51844">
    <property type="entry name" value="SH3_LIKE"/>
    <property type="match status" value="1"/>
</dbReference>
<dbReference type="FunFam" id="1.20.58.530:FF:000001">
    <property type="entry name" value="Myosin heavy chain"/>
    <property type="match status" value="1"/>
</dbReference>
<evidence type="ECO:0000256" key="22">
    <source>
        <dbReference type="SAM" id="MobiDB-lite"/>
    </source>
</evidence>
<dbReference type="InterPro" id="IPR027417">
    <property type="entry name" value="P-loop_NTPase"/>
</dbReference>
<dbReference type="PROSITE" id="PS50096">
    <property type="entry name" value="IQ"/>
    <property type="match status" value="1"/>
</dbReference>
<dbReference type="Pfam" id="PF02736">
    <property type="entry name" value="Myosin_N"/>
    <property type="match status" value="1"/>
</dbReference>
<dbReference type="Bgee" id="ENSSSCG00000029441">
    <property type="expression patterns" value="Expressed in skeletal muscle tissue and 32 other cell types or tissues"/>
</dbReference>
<proteinExistence type="inferred from homology"/>
<comment type="subunit">
    <text evidence="15">Muscle myosin is a hexameric protein that consists of 2 heavy chain subunits (MHC), 2 alkali light chain subunits (MLC) and 2 regulatory light chain subunits (MLC-2). Interacts with GCSAM.</text>
</comment>
<dbReference type="GeneTree" id="ENSGT00940000154760"/>
<keyword evidence="10" id="KW-0175">Coiled coil</keyword>
<evidence type="ECO:0000256" key="11">
    <source>
        <dbReference type="ARBA" id="ARBA00023123"/>
    </source>
</evidence>
<reference evidence="25" key="4">
    <citation type="submission" date="2025-09" db="UniProtKB">
        <authorList>
            <consortium name="Ensembl"/>
        </authorList>
    </citation>
    <scope>IDENTIFICATION</scope>
</reference>
<dbReference type="SUPFAM" id="SSF52540">
    <property type="entry name" value="P-loop containing nucleoside triphosphate hydrolases"/>
    <property type="match status" value="1"/>
</dbReference>
<dbReference type="Gene3D" id="1.20.5.370">
    <property type="match status" value="4"/>
</dbReference>
<accession>A0A5G2RAA2</accession>
<dbReference type="InterPro" id="IPR014751">
    <property type="entry name" value="XRCC4-like_C"/>
</dbReference>
<dbReference type="FunFam" id="1.20.5.340:FF:000002">
    <property type="entry name" value="Myosin heavy chain"/>
    <property type="match status" value="1"/>
</dbReference>
<dbReference type="InterPro" id="IPR000048">
    <property type="entry name" value="IQ_motif_EF-hand-BS"/>
</dbReference>
<keyword evidence="13" id="KW-0514">Muscle protein</keyword>
<keyword evidence="5" id="KW-0963">Cytoplasm</keyword>
<dbReference type="SMART" id="SM00015">
    <property type="entry name" value="IQ"/>
    <property type="match status" value="2"/>
</dbReference>
<reference evidence="25" key="2">
    <citation type="journal article" date="2020" name="Gigascience">
        <title>An improved pig reference genome sequence to enable pig genetics and genomics research.</title>
        <authorList>
            <person name="Warr A."/>
            <person name="Affara N."/>
            <person name="Aken B."/>
            <person name="Beiki H."/>
            <person name="Bickhart D.M."/>
            <person name="Billis K."/>
            <person name="Chow W."/>
            <person name="Eory L."/>
            <person name="Finlayson H.A."/>
            <person name="Flicek P."/>
            <person name="Giron C.G."/>
            <person name="Griffin D.K."/>
            <person name="Hall R."/>
            <person name="Hannum G."/>
            <person name="Hourlier T."/>
            <person name="Howe K."/>
            <person name="Hume D.A."/>
            <person name="Izuogu O."/>
            <person name="Kim K."/>
            <person name="Koren S."/>
            <person name="Liu H."/>
            <person name="Manchanda N."/>
            <person name="Martin F.J."/>
            <person name="Nonneman D.J."/>
            <person name="O'Connor R.E."/>
            <person name="Phillippy A.M."/>
            <person name="Rohrer G.A."/>
            <person name="Rosen B.D."/>
            <person name="Rund L.A."/>
            <person name="Sargent C.A."/>
            <person name="Schook L.B."/>
            <person name="Schroeder S.G."/>
            <person name="Schwartz A.S."/>
            <person name="Skinner B.M."/>
            <person name="Talbot R."/>
            <person name="Tseng E."/>
            <person name="Tuggle C.K."/>
            <person name="Watson M."/>
            <person name="Smith T.P.L."/>
            <person name="Archibald A.L."/>
        </authorList>
    </citation>
    <scope>NUCLEOTIDE SEQUENCE [LARGE SCALE GENOMIC DNA]</scope>
    <source>
        <strain evidence="25">Duroc</strain>
    </source>
</reference>
<dbReference type="FunFam" id="1.20.5.4820:FF:000001">
    <property type="entry name" value="Myosin heavy chain"/>
    <property type="match status" value="1"/>
</dbReference>
<protein>
    <recommendedName>
        <fullName evidence="16">Myosin-2</fullName>
    </recommendedName>
    <alternativeName>
        <fullName evidence="18">Myosin heavy chain 2</fullName>
    </alternativeName>
    <alternativeName>
        <fullName evidence="19">Myosin heavy chain 2a</fullName>
    </alternativeName>
    <alternativeName>
        <fullName evidence="17">Myosin heavy chain, skeletal muscle, adult 2</fullName>
    </alternativeName>
</protein>
<dbReference type="PROSITE" id="PS51456">
    <property type="entry name" value="MYOSIN_MOTOR"/>
    <property type="match status" value="1"/>
</dbReference>
<dbReference type="FunFam" id="1.10.10.820:FF:000001">
    <property type="entry name" value="Myosin heavy chain"/>
    <property type="match status" value="1"/>
</dbReference>
<dbReference type="InterPro" id="IPR036961">
    <property type="entry name" value="Kinesin_motor_dom_sf"/>
</dbReference>
<dbReference type="Gene3D" id="1.20.120.720">
    <property type="entry name" value="Myosin VI head, motor domain, U50 subdomain"/>
    <property type="match status" value="1"/>
</dbReference>
<feature type="compositionally biased region" description="Basic and acidic residues" evidence="22">
    <location>
        <begin position="1143"/>
        <end position="1162"/>
    </location>
</feature>
<keyword evidence="9" id="KW-0112">Calmodulin-binding</keyword>
<comment type="function">
    <text evidence="20">Myosins are actin-based motor molecules with ATPase activity essential for muscle contraction.</text>
</comment>
<keyword evidence="26" id="KW-1185">Reference proteome</keyword>
<feature type="region of interest" description="Disordered" evidence="22">
    <location>
        <begin position="1871"/>
        <end position="1901"/>
    </location>
</feature>
<dbReference type="SUPFAM" id="SSF90257">
    <property type="entry name" value="Myosin rod fragments"/>
    <property type="match status" value="5"/>
</dbReference>
<keyword evidence="3" id="KW-0787">Thick filament</keyword>
<dbReference type="GO" id="GO:0005516">
    <property type="term" value="F:calmodulin binding"/>
    <property type="evidence" value="ECO:0007669"/>
    <property type="project" value="UniProtKB-KW"/>
</dbReference>
<evidence type="ECO:0000259" key="23">
    <source>
        <dbReference type="PROSITE" id="PS51456"/>
    </source>
</evidence>
<evidence type="ECO:0000256" key="17">
    <source>
        <dbReference type="ARBA" id="ARBA00041387"/>
    </source>
</evidence>
<dbReference type="GO" id="GO:0030016">
    <property type="term" value="C:myofibril"/>
    <property type="evidence" value="ECO:0007669"/>
    <property type="project" value="UniProtKB-SubCell"/>
</dbReference>
<feature type="domain" description="Myosin motor" evidence="23">
    <location>
        <begin position="103"/>
        <end position="797"/>
    </location>
</feature>